<evidence type="ECO:0000256" key="1">
    <source>
        <dbReference type="SAM" id="SignalP"/>
    </source>
</evidence>
<proteinExistence type="predicted"/>
<feature type="chain" id="PRO_5014999164" evidence="1">
    <location>
        <begin position="27"/>
        <end position="71"/>
    </location>
</feature>
<protein>
    <submittedName>
        <fullName evidence="2">Putative secreted protein</fullName>
    </submittedName>
</protein>
<accession>A0A2M4CDW0</accession>
<evidence type="ECO:0000313" key="2">
    <source>
        <dbReference type="EMBL" id="MBW63510.1"/>
    </source>
</evidence>
<reference evidence="2" key="1">
    <citation type="submission" date="2018-01" db="EMBL/GenBank/DDBJ databases">
        <title>An insight into the sialome of Amazonian anophelines.</title>
        <authorList>
            <person name="Ribeiro J.M."/>
            <person name="Scarpassa V."/>
            <person name="Calvo E."/>
        </authorList>
    </citation>
    <scope>NUCLEOTIDE SEQUENCE</scope>
    <source>
        <tissue evidence="2">Salivary glands</tissue>
    </source>
</reference>
<feature type="signal peptide" evidence="1">
    <location>
        <begin position="1"/>
        <end position="26"/>
    </location>
</feature>
<organism evidence="2">
    <name type="scientific">Anopheles marajoara</name>
    <dbReference type="NCBI Taxonomy" id="58244"/>
    <lineage>
        <taxon>Eukaryota</taxon>
        <taxon>Metazoa</taxon>
        <taxon>Ecdysozoa</taxon>
        <taxon>Arthropoda</taxon>
        <taxon>Hexapoda</taxon>
        <taxon>Insecta</taxon>
        <taxon>Pterygota</taxon>
        <taxon>Neoptera</taxon>
        <taxon>Endopterygota</taxon>
        <taxon>Diptera</taxon>
        <taxon>Nematocera</taxon>
        <taxon>Culicoidea</taxon>
        <taxon>Culicidae</taxon>
        <taxon>Anophelinae</taxon>
        <taxon>Anopheles</taxon>
    </lineage>
</organism>
<dbReference type="EMBL" id="GGFJ01014369">
    <property type="protein sequence ID" value="MBW63510.1"/>
    <property type="molecule type" value="Transcribed_RNA"/>
</dbReference>
<keyword evidence="1" id="KW-0732">Signal</keyword>
<sequence>MPLFTIQRAKPLLCLVLGALCWSVGGRLICHRETPESPSRSRRETVNLQHNLRSCEIVCVCVCASFDYNAQ</sequence>
<name>A0A2M4CDW0_9DIPT</name>
<dbReference type="AlphaFoldDB" id="A0A2M4CDW0"/>